<evidence type="ECO:0000313" key="7">
    <source>
        <dbReference type="Proteomes" id="UP000321717"/>
    </source>
</evidence>
<gene>
    <name evidence="6" type="ORF">RNA01_39190</name>
</gene>
<organism evidence="6 7">
    <name type="scientific">Ciceribacter naphthalenivorans</name>
    <dbReference type="NCBI Taxonomy" id="1118451"/>
    <lineage>
        <taxon>Bacteria</taxon>
        <taxon>Pseudomonadati</taxon>
        <taxon>Pseudomonadota</taxon>
        <taxon>Alphaproteobacteria</taxon>
        <taxon>Hyphomicrobiales</taxon>
        <taxon>Rhizobiaceae</taxon>
        <taxon>Ciceribacter</taxon>
    </lineage>
</organism>
<dbReference type="InterPro" id="IPR001279">
    <property type="entry name" value="Metallo-B-lactamas"/>
</dbReference>
<dbReference type="OrthoDB" id="9773738at2"/>
<evidence type="ECO:0000256" key="4">
    <source>
        <dbReference type="ARBA" id="ARBA00022833"/>
    </source>
</evidence>
<dbReference type="RefSeq" id="WP_147181843.1">
    <property type="nucleotide sequence ID" value="NZ_BJZP01000027.1"/>
</dbReference>
<dbReference type="CDD" id="cd07720">
    <property type="entry name" value="OPHC2-like_MBL-fold"/>
    <property type="match status" value="1"/>
</dbReference>
<dbReference type="GO" id="GO:0046872">
    <property type="term" value="F:metal ion binding"/>
    <property type="evidence" value="ECO:0007669"/>
    <property type="project" value="UniProtKB-KW"/>
</dbReference>
<evidence type="ECO:0000256" key="1">
    <source>
        <dbReference type="ARBA" id="ARBA00007749"/>
    </source>
</evidence>
<name>A0A512HNF2_9HYPH</name>
<feature type="domain" description="Metallo-beta-lactamase" evidence="5">
    <location>
        <begin position="62"/>
        <end position="265"/>
    </location>
</feature>
<keyword evidence="2" id="KW-0479">Metal-binding</keyword>
<dbReference type="PANTHER" id="PTHR42978">
    <property type="entry name" value="QUORUM-QUENCHING LACTONASE YTNP-RELATED-RELATED"/>
    <property type="match status" value="1"/>
</dbReference>
<comment type="similarity">
    <text evidence="1">Belongs to the metallo-beta-lactamase superfamily.</text>
</comment>
<dbReference type="Proteomes" id="UP000321717">
    <property type="component" value="Unassembled WGS sequence"/>
</dbReference>
<dbReference type="InterPro" id="IPR036866">
    <property type="entry name" value="RibonucZ/Hydroxyglut_hydro"/>
</dbReference>
<evidence type="ECO:0000313" key="6">
    <source>
        <dbReference type="EMBL" id="GEO86987.1"/>
    </source>
</evidence>
<dbReference type="EMBL" id="BJZP01000027">
    <property type="protein sequence ID" value="GEO86987.1"/>
    <property type="molecule type" value="Genomic_DNA"/>
</dbReference>
<dbReference type="InterPro" id="IPR051013">
    <property type="entry name" value="MBL_superfamily_lactonases"/>
</dbReference>
<dbReference type="AlphaFoldDB" id="A0A512HNF2"/>
<protein>
    <submittedName>
        <fullName evidence="6">MBL fold metallo-hydrolase</fullName>
    </submittedName>
</protein>
<keyword evidence="4" id="KW-0862">Zinc</keyword>
<dbReference type="Gene3D" id="3.60.15.10">
    <property type="entry name" value="Ribonuclease Z/Hydroxyacylglutathione hydrolase-like"/>
    <property type="match status" value="1"/>
</dbReference>
<accession>A0A512HNF2</accession>
<evidence type="ECO:0000256" key="2">
    <source>
        <dbReference type="ARBA" id="ARBA00022723"/>
    </source>
</evidence>
<dbReference type="GO" id="GO:0016787">
    <property type="term" value="F:hydrolase activity"/>
    <property type="evidence" value="ECO:0007669"/>
    <property type="project" value="UniProtKB-KW"/>
</dbReference>
<keyword evidence="3 6" id="KW-0378">Hydrolase</keyword>
<dbReference type="SUPFAM" id="SSF56281">
    <property type="entry name" value="Metallo-hydrolase/oxidoreductase"/>
    <property type="match status" value="1"/>
</dbReference>
<evidence type="ECO:0000259" key="5">
    <source>
        <dbReference type="SMART" id="SM00849"/>
    </source>
</evidence>
<dbReference type="SMART" id="SM00849">
    <property type="entry name" value="Lactamase_B"/>
    <property type="match status" value="1"/>
</dbReference>
<sequence>MANDQTIRQVPGLYRRRVGDFVVTAVNDGIVPIPAEVMVGMAPEEVQKALASRFRPADPHVTIGTYLVEHGGSRTLVDTGSRNLMGPTLGKLLKNLAVLGVIPDQIDRIALTHLHPDHAGGMLDDEGKAVFPRAEVFISLDEEKYWLGGEPPTDALGISAQVNSYASQLRKVYGDRWHAIGEEEVIPGMRREALPGHTPGHSGYHISSGTDELLIWGDITHVPVVQIAHPEVGLAFDVDVEQGRATRRRILDRISADRLAIGGMHLEFPGFGHVVRNSSGYEYVPDLWMPEI</sequence>
<proteinExistence type="inferred from homology"/>
<comment type="caution">
    <text evidence="6">The sequence shown here is derived from an EMBL/GenBank/DDBJ whole genome shotgun (WGS) entry which is preliminary data.</text>
</comment>
<evidence type="ECO:0000256" key="3">
    <source>
        <dbReference type="ARBA" id="ARBA00022801"/>
    </source>
</evidence>
<dbReference type="Pfam" id="PF00753">
    <property type="entry name" value="Lactamase_B"/>
    <property type="match status" value="1"/>
</dbReference>
<reference evidence="6 7" key="1">
    <citation type="submission" date="2019-07" db="EMBL/GenBank/DDBJ databases">
        <title>Whole genome shotgun sequence of Rhizobium naphthalenivorans NBRC 107585.</title>
        <authorList>
            <person name="Hosoyama A."/>
            <person name="Uohara A."/>
            <person name="Ohji S."/>
            <person name="Ichikawa N."/>
        </authorList>
    </citation>
    <scope>NUCLEOTIDE SEQUENCE [LARGE SCALE GENOMIC DNA]</scope>
    <source>
        <strain evidence="6 7">NBRC 107585</strain>
    </source>
</reference>
<keyword evidence="7" id="KW-1185">Reference proteome</keyword>
<dbReference type="PANTHER" id="PTHR42978:SF6">
    <property type="entry name" value="QUORUM-QUENCHING LACTONASE YTNP-RELATED"/>
    <property type="match status" value="1"/>
</dbReference>